<gene>
    <name evidence="2" type="ORF">CR203_20785</name>
</gene>
<evidence type="ECO:0000313" key="2">
    <source>
        <dbReference type="EMBL" id="RKL65387.1"/>
    </source>
</evidence>
<dbReference type="OrthoDB" id="2428293at2"/>
<protein>
    <submittedName>
        <fullName evidence="2">Uncharacterized protein</fullName>
    </submittedName>
</protein>
<proteinExistence type="predicted"/>
<reference evidence="2 3" key="1">
    <citation type="submission" date="2017-10" db="EMBL/GenBank/DDBJ databases">
        <title>Bacillus sp. nov., a halophilic bacterium isolated from a Keqin Lake.</title>
        <authorList>
            <person name="Wang H."/>
        </authorList>
    </citation>
    <scope>NUCLEOTIDE SEQUENCE [LARGE SCALE GENOMIC DNA]</scope>
    <source>
        <strain evidence="2 3">KCTC 13187</strain>
    </source>
</reference>
<feature type="transmembrane region" description="Helical" evidence="1">
    <location>
        <begin position="32"/>
        <end position="50"/>
    </location>
</feature>
<keyword evidence="3" id="KW-1185">Reference proteome</keyword>
<evidence type="ECO:0000256" key="1">
    <source>
        <dbReference type="SAM" id="Phobius"/>
    </source>
</evidence>
<name>A0A3A9JY33_9BACI</name>
<dbReference type="AlphaFoldDB" id="A0A3A9JY33"/>
<sequence>MAQYTGFVITLGFIFIIVIFNKYMFWWGKSVIITYYLVVSYFFITVKNRIDEKYEDILPVPEEYWDQNTGWVGTITNYLFLPLIGIIVFIYFRWFTKARTKKGKVLILLSVIPATVVYVLFSFLFSFVYGYRP</sequence>
<keyword evidence="1" id="KW-1133">Transmembrane helix</keyword>
<organism evidence="2 3">
    <name type="scientific">Salipaludibacillus neizhouensis</name>
    <dbReference type="NCBI Taxonomy" id="885475"/>
    <lineage>
        <taxon>Bacteria</taxon>
        <taxon>Bacillati</taxon>
        <taxon>Bacillota</taxon>
        <taxon>Bacilli</taxon>
        <taxon>Bacillales</taxon>
        <taxon>Bacillaceae</taxon>
    </lineage>
</organism>
<keyword evidence="1" id="KW-0472">Membrane</keyword>
<keyword evidence="1" id="KW-0812">Transmembrane</keyword>
<accession>A0A3A9JY33</accession>
<dbReference type="EMBL" id="PDOE01000017">
    <property type="protein sequence ID" value="RKL65387.1"/>
    <property type="molecule type" value="Genomic_DNA"/>
</dbReference>
<comment type="caution">
    <text evidence="2">The sequence shown here is derived from an EMBL/GenBank/DDBJ whole genome shotgun (WGS) entry which is preliminary data.</text>
</comment>
<dbReference type="Proteomes" id="UP000281498">
    <property type="component" value="Unassembled WGS sequence"/>
</dbReference>
<dbReference type="RefSeq" id="WP_110935512.1">
    <property type="nucleotide sequence ID" value="NZ_KZ614146.1"/>
</dbReference>
<feature type="transmembrane region" description="Helical" evidence="1">
    <location>
        <begin position="6"/>
        <end position="25"/>
    </location>
</feature>
<feature type="transmembrane region" description="Helical" evidence="1">
    <location>
        <begin position="70"/>
        <end position="94"/>
    </location>
</feature>
<evidence type="ECO:0000313" key="3">
    <source>
        <dbReference type="Proteomes" id="UP000281498"/>
    </source>
</evidence>
<feature type="transmembrane region" description="Helical" evidence="1">
    <location>
        <begin position="106"/>
        <end position="131"/>
    </location>
</feature>